<dbReference type="RefSeq" id="WP_113251316.1">
    <property type="nucleotide sequence ID" value="NZ_SDVB01000253.1"/>
</dbReference>
<protein>
    <submittedName>
        <fullName evidence="2">Uncharacterized protein</fullName>
    </submittedName>
</protein>
<name>A0A4Q2SWC0_9HYPH</name>
<evidence type="ECO:0000313" key="2">
    <source>
        <dbReference type="EMBL" id="RYC09873.1"/>
    </source>
</evidence>
<keyword evidence="1" id="KW-0472">Membrane</keyword>
<gene>
    <name evidence="2" type="ORF">EUU22_17460</name>
</gene>
<dbReference type="AlphaFoldDB" id="A0A4Q2SWC0"/>
<sequence length="76" mass="8918">MATGLLKEKIVDWYEGRYVPYENDPRSSVIIVGGYYERHWTAQAARKLVEFWFAHWQWTIGTILALLGLYLAVIKD</sequence>
<feature type="transmembrane region" description="Helical" evidence="1">
    <location>
        <begin position="56"/>
        <end position="74"/>
    </location>
</feature>
<proteinExistence type="predicted"/>
<keyword evidence="1" id="KW-1133">Transmembrane helix</keyword>
<organism evidence="2 3">
    <name type="scientific">Ciceribacter ferrooxidans</name>
    <dbReference type="NCBI Taxonomy" id="2509717"/>
    <lineage>
        <taxon>Bacteria</taxon>
        <taxon>Pseudomonadati</taxon>
        <taxon>Pseudomonadota</taxon>
        <taxon>Alphaproteobacteria</taxon>
        <taxon>Hyphomicrobiales</taxon>
        <taxon>Rhizobiaceae</taxon>
        <taxon>Ciceribacter</taxon>
    </lineage>
</organism>
<dbReference type="OrthoDB" id="8254871at2"/>
<comment type="caution">
    <text evidence="2">The sequence shown here is derived from an EMBL/GenBank/DDBJ whole genome shotgun (WGS) entry which is preliminary data.</text>
</comment>
<evidence type="ECO:0000256" key="1">
    <source>
        <dbReference type="SAM" id="Phobius"/>
    </source>
</evidence>
<accession>A0A4Q2SWC0</accession>
<evidence type="ECO:0000313" key="3">
    <source>
        <dbReference type="Proteomes" id="UP000291088"/>
    </source>
</evidence>
<reference evidence="2 3" key="1">
    <citation type="submission" date="2019-01" db="EMBL/GenBank/DDBJ databases">
        <authorList>
            <person name="Deng T."/>
        </authorList>
    </citation>
    <scope>NUCLEOTIDE SEQUENCE [LARGE SCALE GENOMIC DNA]</scope>
    <source>
        <strain evidence="2 3">F8825</strain>
    </source>
</reference>
<keyword evidence="1" id="KW-0812">Transmembrane</keyword>
<keyword evidence="3" id="KW-1185">Reference proteome</keyword>
<dbReference type="EMBL" id="SDVB01000253">
    <property type="protein sequence ID" value="RYC09873.1"/>
    <property type="molecule type" value="Genomic_DNA"/>
</dbReference>
<dbReference type="Proteomes" id="UP000291088">
    <property type="component" value="Unassembled WGS sequence"/>
</dbReference>